<keyword evidence="2" id="KW-1185">Reference proteome</keyword>
<gene>
    <name evidence="1" type="ORF">PXEA_LOCUS31685</name>
</gene>
<sequence length="78" mass="8606">MKCTALPGFSSSTRTTAPRLLRSLRRNGQSRGPTGVSVCGEEELVRETTISWWPVVLPDVRHFVCAVTGLQRALRPVI</sequence>
<dbReference type="EMBL" id="CAAALY010257330">
    <property type="protein sequence ID" value="VEL38245.1"/>
    <property type="molecule type" value="Genomic_DNA"/>
</dbReference>
<organism evidence="1 2">
    <name type="scientific">Protopolystoma xenopodis</name>
    <dbReference type="NCBI Taxonomy" id="117903"/>
    <lineage>
        <taxon>Eukaryota</taxon>
        <taxon>Metazoa</taxon>
        <taxon>Spiralia</taxon>
        <taxon>Lophotrochozoa</taxon>
        <taxon>Platyhelminthes</taxon>
        <taxon>Monogenea</taxon>
        <taxon>Polyopisthocotylea</taxon>
        <taxon>Polystomatidea</taxon>
        <taxon>Polystomatidae</taxon>
        <taxon>Protopolystoma</taxon>
    </lineage>
</organism>
<comment type="caution">
    <text evidence="1">The sequence shown here is derived from an EMBL/GenBank/DDBJ whole genome shotgun (WGS) entry which is preliminary data.</text>
</comment>
<evidence type="ECO:0000313" key="2">
    <source>
        <dbReference type="Proteomes" id="UP000784294"/>
    </source>
</evidence>
<dbReference type="AlphaFoldDB" id="A0A448XJK2"/>
<dbReference type="Proteomes" id="UP000784294">
    <property type="component" value="Unassembled WGS sequence"/>
</dbReference>
<protein>
    <submittedName>
        <fullName evidence="1">Uncharacterized protein</fullName>
    </submittedName>
</protein>
<accession>A0A448XJK2</accession>
<name>A0A448XJK2_9PLAT</name>
<proteinExistence type="predicted"/>
<evidence type="ECO:0000313" key="1">
    <source>
        <dbReference type="EMBL" id="VEL38245.1"/>
    </source>
</evidence>
<reference evidence="1" key="1">
    <citation type="submission" date="2018-11" db="EMBL/GenBank/DDBJ databases">
        <authorList>
            <consortium name="Pathogen Informatics"/>
        </authorList>
    </citation>
    <scope>NUCLEOTIDE SEQUENCE</scope>
</reference>